<dbReference type="OrthoDB" id="154460at2"/>
<comment type="cofactor">
    <cofactor evidence="11">
        <name>Mg(2+)</name>
        <dbReference type="ChEBI" id="CHEBI:18420"/>
    </cofactor>
</comment>
<reference evidence="14 15" key="1">
    <citation type="submission" date="2016-10" db="EMBL/GenBank/DDBJ databases">
        <authorList>
            <person name="de Groot N.N."/>
        </authorList>
    </citation>
    <scope>NUCLEOTIDE SEQUENCE [LARGE SCALE GENOMIC DNA]</scope>
    <source>
        <strain evidence="14 15">DSM 21001</strain>
    </source>
</reference>
<feature type="domain" description="PilZ" evidence="12">
    <location>
        <begin position="566"/>
        <end position="662"/>
    </location>
</feature>
<evidence type="ECO:0000256" key="3">
    <source>
        <dbReference type="ARBA" id="ARBA00022519"/>
    </source>
</evidence>
<feature type="domain" description="Glycosyltransferase 2-like" evidence="13">
    <location>
        <begin position="228"/>
        <end position="437"/>
    </location>
</feature>
<dbReference type="Proteomes" id="UP000199024">
    <property type="component" value="Unassembled WGS sequence"/>
</dbReference>
<evidence type="ECO:0000313" key="15">
    <source>
        <dbReference type="Proteomes" id="UP000199024"/>
    </source>
</evidence>
<dbReference type="SUPFAM" id="SSF141371">
    <property type="entry name" value="PilZ domain-like"/>
    <property type="match status" value="1"/>
</dbReference>
<dbReference type="Pfam" id="PF03170">
    <property type="entry name" value="BcsB"/>
    <property type="match status" value="1"/>
</dbReference>
<dbReference type="Pfam" id="PF13632">
    <property type="entry name" value="Glyco_trans_2_3"/>
    <property type="match status" value="1"/>
</dbReference>
<keyword evidence="8 11" id="KW-1133">Transmembrane helix</keyword>
<dbReference type="EC" id="2.4.1.12" evidence="11"/>
<feature type="transmembrane region" description="Helical" evidence="11">
    <location>
        <begin position="427"/>
        <end position="447"/>
    </location>
</feature>
<evidence type="ECO:0000256" key="10">
    <source>
        <dbReference type="ARBA" id="ARBA00048682"/>
    </source>
</evidence>
<dbReference type="Pfam" id="PF07238">
    <property type="entry name" value="PilZ"/>
    <property type="match status" value="1"/>
</dbReference>
<feature type="transmembrane region" description="Helical" evidence="11">
    <location>
        <begin position="14"/>
        <end position="31"/>
    </location>
</feature>
<dbReference type="InterPro" id="IPR029044">
    <property type="entry name" value="Nucleotide-diphossugar_trans"/>
</dbReference>
<evidence type="ECO:0000313" key="14">
    <source>
        <dbReference type="EMBL" id="SFS05547.1"/>
    </source>
</evidence>
<evidence type="ECO:0000256" key="5">
    <source>
        <dbReference type="ARBA" id="ARBA00022679"/>
    </source>
</evidence>
<name>A0A1I6LPW4_9BACT</name>
<dbReference type="GO" id="GO:0005886">
    <property type="term" value="C:plasma membrane"/>
    <property type="evidence" value="ECO:0007669"/>
    <property type="project" value="UniProtKB-SubCell"/>
</dbReference>
<feature type="transmembrane region" description="Helical" evidence="11">
    <location>
        <begin position="399"/>
        <end position="421"/>
    </location>
</feature>
<dbReference type="RefSeq" id="WP_089837335.1">
    <property type="nucleotide sequence ID" value="NZ_FOZL01000001.1"/>
</dbReference>
<keyword evidence="2 11" id="KW-1003">Cell membrane</keyword>
<dbReference type="Gene3D" id="2.40.10.220">
    <property type="entry name" value="predicted glycosyltransferase like domains"/>
    <property type="match status" value="1"/>
</dbReference>
<dbReference type="PANTHER" id="PTHR43867:SF2">
    <property type="entry name" value="CELLULOSE SYNTHASE CATALYTIC SUBUNIT A [UDP-FORMING]"/>
    <property type="match status" value="1"/>
</dbReference>
<sequence>MTSFSDTQTFPQRVFRFVVTCVALFLLFQFVSLYLSWPKQIVVGGISVFLVLVLNRSSTSRVVTVALMLISLAATLRYGWWRVNLIVQYFSDETNHRITIDAVLMLVLLSAEAYTIFIMILGFMQTVAPLERRPIPLPIDETKWPHVDVLIPTYNEPLSLVRYTALAAINMDYPPRKLHVAILDDGTREDFREFCEEAGIGYVTRAKHNHAKAGNINHALETMDSPLVTIFDCDHVPTRSFLQVTVGWFLADENLAMLQTPHFFYSADPFERNLQQYKTIPNEGELFYGVIQDGNDLWDATFFCGSCAVIRRAALDEVGGIAVETVTEDAHTSLKMQKKGWGTAYINLPQAAGLATETLSAHVGQRIRWARGMIQIFRTDNPLFATGMKFTQRLCYFNAMLHFLYAVPRLVFLCAPLVYMLGGRTIIPGYWVAILAYAMPHLVISSITNSRVQGKHRHSFWNEIYETVLAPYILMPTLLALINPKLGKFNVTDKGSTLAETRFDHHIAAPTTWLLGLNLIGICVVPYRLLVTDPQHPGTVLSNLVWILFNMVILGVAAAVANEQQQRRTAVRIMAKIVIRMRQDGMAPVDTVTTDISVGGASVIVPEGVTFEKGTRFRVSFPAQTHAREIGGRVAGQYGQKLRLRFETPTIVEQETLTRAIYSRADSWITSRGNIEADRPLVSLGRVIRLSFTGFGGVLRGLLPRRKAVVGVLAALALLSAASQAQTPVDASSATVAVEIPRVTEAEATDRITLKDMGVQSALELHGPHSYASLGFVLSNSRVPRRAQINLAYHFNSLVLPKTASIRVLMNGTPIGVIQAPDQAMGRGDFAIASMGVPSDLLIRNNDLTFEFTGGTALQLDPQTKATVLAAIGASSTLLVVGDRIPVRRDLSLLPLPLFDPDLQTTTTIPFCFLSAPTPKMLEAAGIVASWFGVQQSAKPIHFSVSIGTVPAGDVIVFSNHGASLPPAMQVPQGGASMSLKPNPTDPTGSVLALVGDDDDQLLHVAQSLALMTVSHAQGGDNVAAAGDTVRIGDFAMPAPRKPDDAPRWLMTDRLKTLFADRQASMTSNGSQPLPVYFRLPPDLFYGENQNLNLKLSYRYNALAVAQGSALRLYVNGVLVTETPLAPGKGSTDRTRAILLPVETLRPFGNTMTMNFDFVPANPNETGQNPARALRGDILRDSALDIRGLTHWAAMPNLELFANAGFPFTRLADLADTTVVMPANPTPREIALLLYLMSHFGTQTGYPSLRVQVAGPDAALVNGRDYLILGSVGDQPAFGQLEGSLPVTFDATGVHVNQALFGRLNGFLRSLQGLPVWQKLNGAQNDLPSNDEGTPDLMIEGTESPAGPGRSMVLIVLRNDEVVDRFAEVFQDRSQSSDISQSVSLLRKTSFTSYGVPTPGYHVGYISWYALMRIWMAEHFWVLLFTMLLLCLLMGRWIQEFLVYLASVRLEAAGKRLV</sequence>
<evidence type="ECO:0000256" key="4">
    <source>
        <dbReference type="ARBA" id="ARBA00022676"/>
    </source>
</evidence>
<protein>
    <recommendedName>
        <fullName evidence="11">Cellulose synthase catalytic subunit [UDP-forming]</fullName>
        <ecNumber evidence="11">2.4.1.12</ecNumber>
    </recommendedName>
</protein>
<feature type="transmembrane region" description="Helical" evidence="11">
    <location>
        <begin position="100"/>
        <end position="123"/>
    </location>
</feature>
<proteinExistence type="predicted"/>
<dbReference type="InterPro" id="IPR050321">
    <property type="entry name" value="Glycosyltr_2/OpgH_subfam"/>
</dbReference>
<dbReference type="InterPro" id="IPR009875">
    <property type="entry name" value="PilZ_domain"/>
</dbReference>
<evidence type="ECO:0000256" key="6">
    <source>
        <dbReference type="ARBA" id="ARBA00022692"/>
    </source>
</evidence>
<organism evidence="14 15">
    <name type="scientific">Granulicella pectinivorans</name>
    <dbReference type="NCBI Taxonomy" id="474950"/>
    <lineage>
        <taxon>Bacteria</taxon>
        <taxon>Pseudomonadati</taxon>
        <taxon>Acidobacteriota</taxon>
        <taxon>Terriglobia</taxon>
        <taxon>Terriglobales</taxon>
        <taxon>Acidobacteriaceae</taxon>
        <taxon>Granulicella</taxon>
    </lineage>
</organism>
<evidence type="ECO:0000256" key="1">
    <source>
        <dbReference type="ARBA" id="ARBA00004429"/>
    </source>
</evidence>
<keyword evidence="7 11" id="KW-0135">Cellulose biosynthesis</keyword>
<comment type="pathway">
    <text evidence="11">Glycan metabolism; bacterial cellulose biosynthesis.</text>
</comment>
<evidence type="ECO:0000256" key="9">
    <source>
        <dbReference type="ARBA" id="ARBA00023136"/>
    </source>
</evidence>
<evidence type="ECO:0000256" key="11">
    <source>
        <dbReference type="RuleBase" id="RU365020"/>
    </source>
</evidence>
<dbReference type="UniPathway" id="UPA00694"/>
<keyword evidence="15" id="KW-1185">Reference proteome</keyword>
<dbReference type="NCBIfam" id="TIGR03030">
    <property type="entry name" value="CelA"/>
    <property type="match status" value="1"/>
</dbReference>
<keyword evidence="11" id="KW-0973">c-di-GMP</keyword>
<dbReference type="SUPFAM" id="SSF53448">
    <property type="entry name" value="Nucleotide-diphospho-sugar transferases"/>
    <property type="match status" value="1"/>
</dbReference>
<dbReference type="GO" id="GO:0006011">
    <property type="term" value="P:UDP-alpha-D-glucose metabolic process"/>
    <property type="evidence" value="ECO:0007669"/>
    <property type="project" value="InterPro"/>
</dbReference>
<dbReference type="EMBL" id="FOZL01000001">
    <property type="protein sequence ID" value="SFS05547.1"/>
    <property type="molecule type" value="Genomic_DNA"/>
</dbReference>
<gene>
    <name evidence="14" type="ORF">SAMN05421771_1095</name>
</gene>
<keyword evidence="9 11" id="KW-0472">Membrane</keyword>
<feature type="transmembrane region" description="Helical" evidence="11">
    <location>
        <begin position="512"/>
        <end position="531"/>
    </location>
</feature>
<comment type="subcellular location">
    <subcellularLocation>
        <location evidence="1">Cell inner membrane</location>
        <topology evidence="1">Multi-pass membrane protein</topology>
    </subcellularLocation>
</comment>
<dbReference type="InterPro" id="IPR018513">
    <property type="entry name" value="Cell_synthase_bac"/>
</dbReference>
<dbReference type="GO" id="GO:0035438">
    <property type="term" value="F:cyclic-di-GMP binding"/>
    <property type="evidence" value="ECO:0007669"/>
    <property type="project" value="InterPro"/>
</dbReference>
<feature type="transmembrane region" description="Helical" evidence="11">
    <location>
        <begin position="1420"/>
        <end position="1438"/>
    </location>
</feature>
<dbReference type="CDD" id="cd06421">
    <property type="entry name" value="CESA_CelA_like"/>
    <property type="match status" value="1"/>
</dbReference>
<comment type="catalytic activity">
    <reaction evidence="10 11">
        <text>[(1-&gt;4)-beta-D-glucosyl](n) + UDP-alpha-D-glucose = [(1-&gt;4)-beta-D-glucosyl](n+1) + UDP + H(+)</text>
        <dbReference type="Rhea" id="RHEA:19929"/>
        <dbReference type="Rhea" id="RHEA-COMP:10033"/>
        <dbReference type="Rhea" id="RHEA-COMP:10034"/>
        <dbReference type="ChEBI" id="CHEBI:15378"/>
        <dbReference type="ChEBI" id="CHEBI:18246"/>
        <dbReference type="ChEBI" id="CHEBI:58223"/>
        <dbReference type="ChEBI" id="CHEBI:58885"/>
        <dbReference type="EC" id="2.4.1.12"/>
    </reaction>
</comment>
<keyword evidence="5 11" id="KW-0808">Transferase</keyword>
<dbReference type="Gene3D" id="2.60.120.260">
    <property type="entry name" value="Galactose-binding domain-like"/>
    <property type="match status" value="2"/>
</dbReference>
<dbReference type="PRINTS" id="PR01439">
    <property type="entry name" value="CELLSNTHASEA"/>
</dbReference>
<evidence type="ECO:0000259" key="13">
    <source>
        <dbReference type="Pfam" id="PF13632"/>
    </source>
</evidence>
<keyword evidence="6 11" id="KW-0812">Transmembrane</keyword>
<keyword evidence="4 11" id="KW-0328">Glycosyltransferase</keyword>
<dbReference type="STRING" id="474950.SAMN05421771_1095"/>
<feature type="transmembrane region" description="Helical" evidence="11">
    <location>
        <begin position="62"/>
        <end position="80"/>
    </location>
</feature>
<feature type="transmembrane region" description="Helical" evidence="11">
    <location>
        <begin position="37"/>
        <end position="55"/>
    </location>
</feature>
<evidence type="ECO:0000256" key="8">
    <source>
        <dbReference type="ARBA" id="ARBA00022989"/>
    </source>
</evidence>
<dbReference type="PANTHER" id="PTHR43867">
    <property type="entry name" value="CELLULOSE SYNTHASE CATALYTIC SUBUNIT A [UDP-FORMING]"/>
    <property type="match status" value="1"/>
</dbReference>
<evidence type="ECO:0000256" key="2">
    <source>
        <dbReference type="ARBA" id="ARBA00022475"/>
    </source>
</evidence>
<dbReference type="GO" id="GO:0016760">
    <property type="term" value="F:cellulose synthase (UDP-forming) activity"/>
    <property type="evidence" value="ECO:0007669"/>
    <property type="project" value="UniProtKB-EC"/>
</dbReference>
<comment type="function">
    <text evidence="11">Catalytic subunit of cellulose synthase. It polymerizes uridine 5'-diphosphate glucose to cellulose.</text>
</comment>
<evidence type="ECO:0000256" key="7">
    <source>
        <dbReference type="ARBA" id="ARBA00022916"/>
    </source>
</evidence>
<dbReference type="Gene3D" id="3.90.550.10">
    <property type="entry name" value="Spore Coat Polysaccharide Biosynthesis Protein SpsA, Chain A"/>
    <property type="match status" value="1"/>
</dbReference>
<keyword evidence="3 11" id="KW-0997">Cell inner membrane</keyword>
<evidence type="ECO:0000259" key="12">
    <source>
        <dbReference type="Pfam" id="PF07238"/>
    </source>
</evidence>
<accession>A0A1I6LPW4</accession>
<dbReference type="GO" id="GO:0030244">
    <property type="term" value="P:cellulose biosynthetic process"/>
    <property type="evidence" value="ECO:0007669"/>
    <property type="project" value="UniProtKB-KW"/>
</dbReference>
<feature type="transmembrane region" description="Helical" evidence="11">
    <location>
        <begin position="543"/>
        <end position="562"/>
    </location>
</feature>
<dbReference type="InterPro" id="IPR001173">
    <property type="entry name" value="Glyco_trans_2-like"/>
</dbReference>
<dbReference type="InterPro" id="IPR003919">
    <property type="entry name" value="Cell_synth_A"/>
</dbReference>